<sequence length="309" mass="30733">MRALVVASLDGPGAVALRDVPRPVPAPGEVTIRVHAAGVGWPAFGWVPPALPFVLGAAVAGTVLAAPPGSGHAPGDRVLAFCPTGGAGEVAVARAAHTVALPPRLTFEQGAASLVPYLSAYFAVVERGRLAAGESVLVRGAGGFGTAALRIARAMGAGRLVGAGEPSGDAGVERVPVDGFRDAVRSVGAVDLVVDCAGGDGFVDALRCLAVEGRAVLAGGSPGEFRVNRLLLNNIEVVGAAWADWVRSGDGRLAGEWSAIAGELACGALAPIAGRVLPFDDATPAALGLGRPGPDAVIRIAAETNPPVG</sequence>
<accession>A0A917UB97</accession>
<name>A0A917UB97_9ACTN</name>
<protein>
    <submittedName>
        <fullName evidence="3">NADPH:quinone oxidoreductase</fullName>
    </submittedName>
</protein>
<proteinExistence type="predicted"/>
<dbReference type="SUPFAM" id="SSF50129">
    <property type="entry name" value="GroES-like"/>
    <property type="match status" value="1"/>
</dbReference>
<evidence type="ECO:0000313" key="3">
    <source>
        <dbReference type="EMBL" id="GGM75225.1"/>
    </source>
</evidence>
<dbReference type="PANTHER" id="PTHR44154">
    <property type="entry name" value="QUINONE OXIDOREDUCTASE"/>
    <property type="match status" value="1"/>
</dbReference>
<dbReference type="Gene3D" id="3.90.180.10">
    <property type="entry name" value="Medium-chain alcohol dehydrogenases, catalytic domain"/>
    <property type="match status" value="1"/>
</dbReference>
<dbReference type="RefSeq" id="WP_190256319.1">
    <property type="nucleotide sequence ID" value="NZ_BMPI01000070.1"/>
</dbReference>
<dbReference type="InterPro" id="IPR051603">
    <property type="entry name" value="Zinc-ADH_QOR/CCCR"/>
</dbReference>
<dbReference type="Pfam" id="PF00107">
    <property type="entry name" value="ADH_zinc_N"/>
    <property type="match status" value="1"/>
</dbReference>
<dbReference type="Pfam" id="PF08240">
    <property type="entry name" value="ADH_N"/>
    <property type="match status" value="1"/>
</dbReference>
<evidence type="ECO:0000313" key="4">
    <source>
        <dbReference type="Proteomes" id="UP000642070"/>
    </source>
</evidence>
<dbReference type="InterPro" id="IPR013154">
    <property type="entry name" value="ADH-like_N"/>
</dbReference>
<dbReference type="SUPFAM" id="SSF51735">
    <property type="entry name" value="NAD(P)-binding Rossmann-fold domains"/>
    <property type="match status" value="1"/>
</dbReference>
<dbReference type="AlphaFoldDB" id="A0A917UB97"/>
<keyword evidence="4" id="KW-1185">Reference proteome</keyword>
<evidence type="ECO:0000256" key="1">
    <source>
        <dbReference type="ARBA" id="ARBA00022857"/>
    </source>
</evidence>
<evidence type="ECO:0000259" key="2">
    <source>
        <dbReference type="SMART" id="SM00829"/>
    </source>
</evidence>
<dbReference type="InterPro" id="IPR011032">
    <property type="entry name" value="GroES-like_sf"/>
</dbReference>
<dbReference type="InterPro" id="IPR020843">
    <property type="entry name" value="ER"/>
</dbReference>
<feature type="domain" description="Enoyl reductase (ER)" evidence="2">
    <location>
        <begin position="11"/>
        <end position="305"/>
    </location>
</feature>
<comment type="caution">
    <text evidence="3">The sequence shown here is derived from an EMBL/GenBank/DDBJ whole genome shotgun (WGS) entry which is preliminary data.</text>
</comment>
<reference evidence="3" key="1">
    <citation type="journal article" date="2014" name="Int. J. Syst. Evol. Microbiol.">
        <title>Complete genome sequence of Corynebacterium casei LMG S-19264T (=DSM 44701T), isolated from a smear-ripened cheese.</title>
        <authorList>
            <consortium name="US DOE Joint Genome Institute (JGI-PGF)"/>
            <person name="Walter F."/>
            <person name="Albersmeier A."/>
            <person name="Kalinowski J."/>
            <person name="Ruckert C."/>
        </authorList>
    </citation>
    <scope>NUCLEOTIDE SEQUENCE</scope>
    <source>
        <strain evidence="3">JCM 19831</strain>
    </source>
</reference>
<dbReference type="InterPro" id="IPR036291">
    <property type="entry name" value="NAD(P)-bd_dom_sf"/>
</dbReference>
<dbReference type="InterPro" id="IPR013149">
    <property type="entry name" value="ADH-like_C"/>
</dbReference>
<dbReference type="SMART" id="SM00829">
    <property type="entry name" value="PKS_ER"/>
    <property type="match status" value="1"/>
</dbReference>
<dbReference type="EMBL" id="BMPI01000070">
    <property type="protein sequence ID" value="GGM75225.1"/>
    <property type="molecule type" value="Genomic_DNA"/>
</dbReference>
<dbReference type="Proteomes" id="UP000642070">
    <property type="component" value="Unassembled WGS sequence"/>
</dbReference>
<dbReference type="Gene3D" id="3.40.50.720">
    <property type="entry name" value="NAD(P)-binding Rossmann-like Domain"/>
    <property type="match status" value="1"/>
</dbReference>
<organism evidence="3 4">
    <name type="scientific">Dactylosporangium sucinum</name>
    <dbReference type="NCBI Taxonomy" id="1424081"/>
    <lineage>
        <taxon>Bacteria</taxon>
        <taxon>Bacillati</taxon>
        <taxon>Actinomycetota</taxon>
        <taxon>Actinomycetes</taxon>
        <taxon>Micromonosporales</taxon>
        <taxon>Micromonosporaceae</taxon>
        <taxon>Dactylosporangium</taxon>
    </lineage>
</organism>
<gene>
    <name evidence="3" type="primary">fadB4</name>
    <name evidence="3" type="ORF">GCM10007977_091030</name>
</gene>
<keyword evidence="1" id="KW-0521">NADP</keyword>
<reference evidence="3" key="2">
    <citation type="submission" date="2020-09" db="EMBL/GenBank/DDBJ databases">
        <authorList>
            <person name="Sun Q."/>
            <person name="Ohkuma M."/>
        </authorList>
    </citation>
    <scope>NUCLEOTIDE SEQUENCE</scope>
    <source>
        <strain evidence="3">JCM 19831</strain>
    </source>
</reference>
<dbReference type="PANTHER" id="PTHR44154:SF1">
    <property type="entry name" value="QUINONE OXIDOREDUCTASE"/>
    <property type="match status" value="1"/>
</dbReference>
<dbReference type="GO" id="GO:0016491">
    <property type="term" value="F:oxidoreductase activity"/>
    <property type="evidence" value="ECO:0007669"/>
    <property type="project" value="InterPro"/>
</dbReference>